<evidence type="ECO:0000256" key="7">
    <source>
        <dbReference type="ARBA" id="ARBA00022692"/>
    </source>
</evidence>
<evidence type="ECO:0000256" key="8">
    <source>
        <dbReference type="ARBA" id="ARBA00022777"/>
    </source>
</evidence>
<dbReference type="PROSITE" id="PS51093">
    <property type="entry name" value="PTS_EIIA_TYPE_1"/>
    <property type="match status" value="1"/>
</dbReference>
<dbReference type="SUPFAM" id="SSF51261">
    <property type="entry name" value="Duplicated hybrid motif"/>
    <property type="match status" value="1"/>
</dbReference>
<evidence type="ECO:0000259" key="13">
    <source>
        <dbReference type="PROSITE" id="PS51093"/>
    </source>
</evidence>
<dbReference type="InterPro" id="IPR018113">
    <property type="entry name" value="PTrfase_EIIB_Cys"/>
</dbReference>
<keyword evidence="5" id="KW-0808">Transferase</keyword>
<dbReference type="OrthoDB" id="9764327at2"/>
<name>A0A510J7P0_9FUSO</name>
<dbReference type="Pfam" id="PF00367">
    <property type="entry name" value="PTS_EIIB"/>
    <property type="match status" value="1"/>
</dbReference>
<dbReference type="RefSeq" id="WP_026736821.1">
    <property type="nucleotide sequence ID" value="NZ_AP019822.1"/>
</dbReference>
<dbReference type="GO" id="GO:0005886">
    <property type="term" value="C:plasma membrane"/>
    <property type="evidence" value="ECO:0007669"/>
    <property type="project" value="UniProtKB-SubCell"/>
</dbReference>
<evidence type="ECO:0000256" key="9">
    <source>
        <dbReference type="ARBA" id="ARBA00022989"/>
    </source>
</evidence>
<keyword evidence="7 12" id="KW-0812">Transmembrane</keyword>
<accession>A0A510J7P0</accession>
<dbReference type="GO" id="GO:0008982">
    <property type="term" value="F:protein-N(PI)-phosphohistidine-sugar phosphotransferase activity"/>
    <property type="evidence" value="ECO:0007669"/>
    <property type="project" value="InterPro"/>
</dbReference>
<evidence type="ECO:0000256" key="4">
    <source>
        <dbReference type="ARBA" id="ARBA00022597"/>
    </source>
</evidence>
<evidence type="ECO:0000256" key="3">
    <source>
        <dbReference type="ARBA" id="ARBA00022475"/>
    </source>
</evidence>
<keyword evidence="4" id="KW-0762">Sugar transport</keyword>
<feature type="transmembrane region" description="Helical" evidence="12">
    <location>
        <begin position="324"/>
        <end position="341"/>
    </location>
</feature>
<keyword evidence="6" id="KW-0598">Phosphotransferase system</keyword>
<feature type="transmembrane region" description="Helical" evidence="12">
    <location>
        <begin position="61"/>
        <end position="87"/>
    </location>
</feature>
<dbReference type="STRING" id="714315.GCA_000516535_00087"/>
<evidence type="ECO:0000256" key="10">
    <source>
        <dbReference type="ARBA" id="ARBA00023136"/>
    </source>
</evidence>
<feature type="transmembrane region" description="Helical" evidence="12">
    <location>
        <begin position="187"/>
        <end position="207"/>
    </location>
</feature>
<dbReference type="Pfam" id="PF00358">
    <property type="entry name" value="PTS_EIIA_1"/>
    <property type="match status" value="1"/>
</dbReference>
<evidence type="ECO:0000256" key="12">
    <source>
        <dbReference type="SAM" id="Phobius"/>
    </source>
</evidence>
<evidence type="ECO:0000313" key="16">
    <source>
        <dbReference type="EMBL" id="BBM35174.1"/>
    </source>
</evidence>
<dbReference type="Gene3D" id="3.30.1360.60">
    <property type="entry name" value="Glucose permease domain IIB"/>
    <property type="match status" value="1"/>
</dbReference>
<dbReference type="NCBIfam" id="TIGR00826">
    <property type="entry name" value="EIIB_glc"/>
    <property type="match status" value="1"/>
</dbReference>
<dbReference type="InterPro" id="IPR050429">
    <property type="entry name" value="PTS_Glucose_EIICBA"/>
</dbReference>
<reference evidence="16 17" key="1">
    <citation type="submission" date="2019-07" db="EMBL/GenBank/DDBJ databases">
        <title>Complete Genome Sequence of Leptotrichia goodfellowii Strain JCM 16774.</title>
        <authorList>
            <person name="Watanabe S."/>
            <person name="Cui L."/>
        </authorList>
    </citation>
    <scope>NUCLEOTIDE SEQUENCE [LARGE SCALE GENOMIC DNA]</scope>
    <source>
        <strain evidence="16 17">JCM16774</strain>
    </source>
</reference>
<evidence type="ECO:0000256" key="6">
    <source>
        <dbReference type="ARBA" id="ARBA00022683"/>
    </source>
</evidence>
<dbReference type="PROSITE" id="PS01035">
    <property type="entry name" value="PTS_EIIB_TYPE_1_CYS"/>
    <property type="match status" value="1"/>
</dbReference>
<dbReference type="GO" id="GO:0009401">
    <property type="term" value="P:phosphoenolpyruvate-dependent sugar phosphotransferase system"/>
    <property type="evidence" value="ECO:0007669"/>
    <property type="project" value="UniProtKB-KW"/>
</dbReference>
<dbReference type="GO" id="GO:0090563">
    <property type="term" value="F:protein-phosphocysteine-sugar phosphotransferase activity"/>
    <property type="evidence" value="ECO:0007669"/>
    <property type="project" value="TreeGrafter"/>
</dbReference>
<evidence type="ECO:0000256" key="2">
    <source>
        <dbReference type="ARBA" id="ARBA00022448"/>
    </source>
</evidence>
<keyword evidence="8" id="KW-0418">Kinase</keyword>
<dbReference type="InterPro" id="IPR003352">
    <property type="entry name" value="PTS_EIIC"/>
</dbReference>
<dbReference type="Proteomes" id="UP000321606">
    <property type="component" value="Chromosome"/>
</dbReference>
<keyword evidence="10 12" id="KW-0472">Membrane</keyword>
<dbReference type="Pfam" id="PF02378">
    <property type="entry name" value="PTS_EIIC"/>
    <property type="match status" value="1"/>
</dbReference>
<feature type="transmembrane region" description="Helical" evidence="12">
    <location>
        <begin position="139"/>
        <end position="166"/>
    </location>
</feature>
<dbReference type="PANTHER" id="PTHR30009">
    <property type="entry name" value="CYTOCHROME C-TYPE SYNTHESIS PROTEIN AND PTS TRANSMEMBRANE COMPONENT"/>
    <property type="match status" value="1"/>
</dbReference>
<feature type="active site" description="Phosphocysteine intermediate; for EIIB activity" evidence="11">
    <location>
        <position position="487"/>
    </location>
</feature>
<feature type="transmembrane region" description="Helical" evidence="12">
    <location>
        <begin position="21"/>
        <end position="41"/>
    </location>
</feature>
<comment type="subcellular location">
    <subcellularLocation>
        <location evidence="1">Cell membrane</location>
        <topology evidence="1">Multi-pass membrane protein</topology>
    </subcellularLocation>
</comment>
<dbReference type="InterPro" id="IPR001996">
    <property type="entry name" value="PTS_IIB_1"/>
</dbReference>
<evidence type="ECO:0000256" key="5">
    <source>
        <dbReference type="ARBA" id="ARBA00022679"/>
    </source>
</evidence>
<sequence>MEKIKKESRIFLTLQTIGRAFFLPVSILPVAGLLLGLGASFTNEKTIAYYHLEKLLAQGTFLNYVLTIMNNVGLAVFANLPLIFAMAVAFGMAKKERGVAVLSAGLSFIIMHTTIKTLLVFNGTISPSGEISEKVLNGAIGTVLGIQTLEMGVFGGIITGLGVAFLHNKFYKTKLPAAISFFSGVRFVPIVCTFSYIIVGAVSFLIWPFIQQGIYAIGSVVMSTGDVGIFIFGFMERILIPFGLHHIWYIPFWQTGLGGSAVVDGVMQYGAQNIFFAELASPNTKHFSIEAAKFMTGKYSFMMAGLPGAALAMYHCAKPEKRKIVGGLLFSAALTSFLTGITEPIEFTFLFVAPFVFVIHCIFAGLSFALMSILKIAIGTTFSCGLIDLTLFGILPGNSKTNWLMILPVFVLYFAVYYFFFKFVILKWNLKTPGREDDTEEVKLYTKNDYNTMRDERKKGVVLEDTVSQAIINGLGGLDNFGDVTCCATRLRMQVYNMDLVNDGILKQTGAMGIIKKGNGIQVVYGPTVSVIKSNLTEYIDKIKEHGMEASFAEEKSIKNVDLKVLSLCEDCILEDYESLEEINKIVAPFKGKIFDVENINDKIFNTKVLGDGFAIEIEGNEILAPTNGKIINIYDTEHAFIIEDNYKHNILVHVGLGTVGLNGKGIKLFKKVGDEVKKGEKIGEIDKKIITESGFSLVSPVTFLNVDKARYNIQVEKEGNVEAGEEAIIFIIKK</sequence>
<dbReference type="SUPFAM" id="SSF55604">
    <property type="entry name" value="Glucose permease domain IIB"/>
    <property type="match status" value="1"/>
</dbReference>
<feature type="transmembrane region" description="Helical" evidence="12">
    <location>
        <begin position="401"/>
        <end position="421"/>
    </location>
</feature>
<proteinExistence type="predicted"/>
<gene>
    <name evidence="16" type="ORF">JCM16774_0081</name>
</gene>
<feature type="domain" description="PTS EIIA type-1" evidence="13">
    <location>
        <begin position="602"/>
        <end position="706"/>
    </location>
</feature>
<dbReference type="CDD" id="cd00212">
    <property type="entry name" value="PTS_IIB_glc"/>
    <property type="match status" value="1"/>
</dbReference>
<evidence type="ECO:0000313" key="17">
    <source>
        <dbReference type="Proteomes" id="UP000321606"/>
    </source>
</evidence>
<dbReference type="EMBL" id="AP019822">
    <property type="protein sequence ID" value="BBM35174.1"/>
    <property type="molecule type" value="Genomic_DNA"/>
</dbReference>
<evidence type="ECO:0000259" key="14">
    <source>
        <dbReference type="PROSITE" id="PS51098"/>
    </source>
</evidence>
<feature type="transmembrane region" description="Helical" evidence="12">
    <location>
        <begin position="347"/>
        <end position="369"/>
    </location>
</feature>
<dbReference type="InterPro" id="IPR001127">
    <property type="entry name" value="PTS_EIIA_1_perm"/>
</dbReference>
<dbReference type="NCBIfam" id="TIGR00830">
    <property type="entry name" value="PTBA"/>
    <property type="match status" value="1"/>
</dbReference>
<dbReference type="InterPro" id="IPR036878">
    <property type="entry name" value="Glu_permease_IIB"/>
</dbReference>
<keyword evidence="9 12" id="KW-1133">Transmembrane helix</keyword>
<dbReference type="PANTHER" id="PTHR30009:SF24">
    <property type="entry name" value="PTS SYSTEM, IIBC COMPONENT"/>
    <property type="match status" value="1"/>
</dbReference>
<keyword evidence="2" id="KW-0813">Transport</keyword>
<feature type="domain" description="PTS EIIB type-1" evidence="14">
    <location>
        <begin position="465"/>
        <end position="546"/>
    </location>
</feature>
<keyword evidence="3" id="KW-1003">Cell membrane</keyword>
<organism evidence="16 17">
    <name type="scientific">Pseudoleptotrichia goodfellowii</name>
    <dbReference type="NCBI Taxonomy" id="157692"/>
    <lineage>
        <taxon>Bacteria</taxon>
        <taxon>Fusobacteriati</taxon>
        <taxon>Fusobacteriota</taxon>
        <taxon>Fusobacteriia</taxon>
        <taxon>Fusobacteriales</taxon>
        <taxon>Leptotrichiaceae</taxon>
        <taxon>Pseudoleptotrichia</taxon>
    </lineage>
</organism>
<evidence type="ECO:0000256" key="1">
    <source>
        <dbReference type="ARBA" id="ARBA00004651"/>
    </source>
</evidence>
<dbReference type="Gene3D" id="2.70.70.10">
    <property type="entry name" value="Glucose Permease (Domain IIA)"/>
    <property type="match status" value="1"/>
</dbReference>
<evidence type="ECO:0000259" key="15">
    <source>
        <dbReference type="PROSITE" id="PS51103"/>
    </source>
</evidence>
<protein>
    <submittedName>
        <fullName evidence="16">PTS system glucose subfamily transporter subunit IIA</fullName>
    </submittedName>
</protein>
<evidence type="ECO:0000256" key="11">
    <source>
        <dbReference type="PROSITE-ProRule" id="PRU00421"/>
    </source>
</evidence>
<dbReference type="PROSITE" id="PS51098">
    <property type="entry name" value="PTS_EIIB_TYPE_1"/>
    <property type="match status" value="1"/>
</dbReference>
<feature type="transmembrane region" description="Helical" evidence="12">
    <location>
        <begin position="213"/>
        <end position="235"/>
    </location>
</feature>
<feature type="transmembrane region" description="Helical" evidence="12">
    <location>
        <begin position="99"/>
        <end position="119"/>
    </location>
</feature>
<dbReference type="InterPro" id="IPR011055">
    <property type="entry name" value="Dup_hybrid_motif"/>
</dbReference>
<dbReference type="InterPro" id="IPR013013">
    <property type="entry name" value="PTS_EIIC_1"/>
</dbReference>
<feature type="domain" description="PTS EIIC type-1" evidence="15">
    <location>
        <begin position="8"/>
        <end position="437"/>
    </location>
</feature>
<dbReference type="GO" id="GO:0016301">
    <property type="term" value="F:kinase activity"/>
    <property type="evidence" value="ECO:0007669"/>
    <property type="project" value="UniProtKB-KW"/>
</dbReference>
<dbReference type="KEGG" id="lgo:JCM16774_0081"/>
<dbReference type="PROSITE" id="PS51103">
    <property type="entry name" value="PTS_EIIC_TYPE_1"/>
    <property type="match status" value="1"/>
</dbReference>
<feature type="transmembrane region" description="Helical" evidence="12">
    <location>
        <begin position="376"/>
        <end position="395"/>
    </location>
</feature>
<dbReference type="AlphaFoldDB" id="A0A510J7P0"/>